<evidence type="ECO:0000313" key="2">
    <source>
        <dbReference type="EMBL" id="MDC0679772.1"/>
    </source>
</evidence>
<dbReference type="EMBL" id="JAQNDK010000002">
    <property type="protein sequence ID" value="MDC0679772.1"/>
    <property type="molecule type" value="Genomic_DNA"/>
</dbReference>
<feature type="chain" id="PRO_5046664533" description="Secreted protein" evidence="1">
    <location>
        <begin position="24"/>
        <end position="201"/>
    </location>
</feature>
<reference evidence="2 3" key="1">
    <citation type="submission" date="2023-01" db="EMBL/GenBank/DDBJ databases">
        <title>Minimal conservation of predation-associated metabolite biosynthetic gene clusters underscores biosynthetic potential of Myxococcota including descriptions for ten novel species: Archangium lansinium sp. nov., Myxococcus landrumus sp. nov., Nannocystis bai.</title>
        <authorList>
            <person name="Ahearne A."/>
            <person name="Stevens C."/>
            <person name="Dowd S."/>
        </authorList>
    </citation>
    <scope>NUCLEOTIDE SEQUENCE [LARGE SCALE GENOMIC DNA]</scope>
    <source>
        <strain evidence="2 3">WIWO2</strain>
    </source>
</reference>
<gene>
    <name evidence="2" type="ORF">POL72_18675</name>
</gene>
<accession>A0ABT5C033</accession>
<organism evidence="2 3">
    <name type="scientific">Sorangium atrum</name>
    <dbReference type="NCBI Taxonomy" id="2995308"/>
    <lineage>
        <taxon>Bacteria</taxon>
        <taxon>Pseudomonadati</taxon>
        <taxon>Myxococcota</taxon>
        <taxon>Polyangia</taxon>
        <taxon>Polyangiales</taxon>
        <taxon>Polyangiaceae</taxon>
        <taxon>Sorangium</taxon>
    </lineage>
</organism>
<evidence type="ECO:0000256" key="1">
    <source>
        <dbReference type="SAM" id="SignalP"/>
    </source>
</evidence>
<sequence>MPNPGRIPLMIALGLALPAPAYAHGAQRAPQPRMHGELSASSVLAFGLTPTAGVGLSPAVALRWSDLSVSLEARAIVALGSAPSDLPSAGPRRIGAGLGVMSLCRHRDGVFLCNVFQLGAVRAPTAESITQAEDGVLWLLTSGARGGAEWRVARYLQLRSFLELHIVMARPQLSAGPAARWKTSAVAAIAGIGLTFPVDPG</sequence>
<proteinExistence type="predicted"/>
<name>A0ABT5C033_9BACT</name>
<keyword evidence="3" id="KW-1185">Reference proteome</keyword>
<dbReference type="RefSeq" id="WP_272096770.1">
    <property type="nucleotide sequence ID" value="NZ_JAQNDK010000002.1"/>
</dbReference>
<dbReference type="Proteomes" id="UP001217485">
    <property type="component" value="Unassembled WGS sequence"/>
</dbReference>
<evidence type="ECO:0008006" key="4">
    <source>
        <dbReference type="Google" id="ProtNLM"/>
    </source>
</evidence>
<comment type="caution">
    <text evidence="2">The sequence shown here is derived from an EMBL/GenBank/DDBJ whole genome shotgun (WGS) entry which is preliminary data.</text>
</comment>
<protein>
    <recommendedName>
        <fullName evidence="4">Secreted protein</fullName>
    </recommendedName>
</protein>
<evidence type="ECO:0000313" key="3">
    <source>
        <dbReference type="Proteomes" id="UP001217485"/>
    </source>
</evidence>
<feature type="signal peptide" evidence="1">
    <location>
        <begin position="1"/>
        <end position="23"/>
    </location>
</feature>
<keyword evidence="1" id="KW-0732">Signal</keyword>